<dbReference type="OrthoDB" id="745831at2759"/>
<evidence type="ECO:0000313" key="5">
    <source>
        <dbReference type="RefSeq" id="XP_010933492.1"/>
    </source>
</evidence>
<dbReference type="RefSeq" id="XP_073101689.1">
    <property type="nucleotide sequence ID" value="XM_073245588.1"/>
</dbReference>
<feature type="region of interest" description="Disordered" evidence="1">
    <location>
        <begin position="134"/>
        <end position="191"/>
    </location>
</feature>
<proteinExistence type="predicted"/>
<name>A0A6I9RWD1_ELAGV</name>
<gene>
    <name evidence="5" type="primary">LOC105053871</name>
</gene>
<feature type="compositionally biased region" description="Basic and acidic residues" evidence="1">
    <location>
        <begin position="172"/>
        <end position="186"/>
    </location>
</feature>
<reference evidence="5" key="1">
    <citation type="submission" date="2025-08" db="UniProtKB">
        <authorList>
            <consortium name="RefSeq"/>
        </authorList>
    </citation>
    <scope>IDENTIFICATION</scope>
</reference>
<sequence length="484" mass="54571">MEELQQLIQEKPPFCTKGRVIPLEETRPAQHKSDEEASERPLSHLVVEGQQFVLTCPRKIPSNYATFIDLLKSTYIPAKWVRLLVFNILKQLFGRVKSLEARKRDHKQAMELISHLAKYEGYWDFLEMGKPSKQGEYSQQFSGVPKVEENKSQGKTDSPLADASLSLPPNQKGEKTQKNGDSKDSGGLRWSDSPLTLGAKMGLHEFVSQILNDCPESANYTNPEGQNVLQVAIQNGHEKIVDIVESLTCHGNPVLPSWLLSKREDNTNNTILHFAAETTIKGGASALQVQYELQWFERVKKLLPRDLQNSRNKEEMTAQELFTKNHEPMVSESGNQLKGLAGTCSGLLAAVVFATSFSIPETCNKEEFRKMTACKIFPHAYEIGLSCATTSLVLFISLLTARYKEQEFRRSLPTMYFLAMMTFFMALVALLVAFFCNIYLSIYGGKGRLVILAGELIGVPVICFLVLLFRGYRFRSTSLPRVWR</sequence>
<keyword evidence="4" id="KW-1185">Reference proteome</keyword>
<dbReference type="InParanoid" id="A0A6I9RWD1"/>
<feature type="transmembrane region" description="Helical" evidence="2">
    <location>
        <begin position="415"/>
        <end position="443"/>
    </location>
</feature>
<feature type="transmembrane region" description="Helical" evidence="2">
    <location>
        <begin position="449"/>
        <end position="469"/>
    </location>
</feature>
<dbReference type="Pfam" id="PF13962">
    <property type="entry name" value="PGG"/>
    <property type="match status" value="1"/>
</dbReference>
<keyword evidence="2" id="KW-0812">Transmembrane</keyword>
<accession>A0A6I9RWD1</accession>
<evidence type="ECO:0000313" key="4">
    <source>
        <dbReference type="Proteomes" id="UP000504607"/>
    </source>
</evidence>
<dbReference type="Proteomes" id="UP000504607">
    <property type="component" value="Chromosome 11"/>
</dbReference>
<dbReference type="PANTHER" id="PTHR24177:SF463">
    <property type="entry name" value="OS09G0331600 PROTEIN"/>
    <property type="match status" value="1"/>
</dbReference>
<feature type="domain" description="PGG" evidence="3">
    <location>
        <begin position="345"/>
        <end position="440"/>
    </location>
</feature>
<feature type="transmembrane region" description="Helical" evidence="2">
    <location>
        <begin position="383"/>
        <end position="403"/>
    </location>
</feature>
<dbReference type="PANTHER" id="PTHR24177">
    <property type="entry name" value="CASKIN"/>
    <property type="match status" value="1"/>
</dbReference>
<dbReference type="InterPro" id="IPR026961">
    <property type="entry name" value="PGG_dom"/>
</dbReference>
<dbReference type="GeneID" id="105053871"/>
<dbReference type="Gene3D" id="1.25.40.20">
    <property type="entry name" value="Ankyrin repeat-containing domain"/>
    <property type="match status" value="1"/>
</dbReference>
<organism evidence="4 5">
    <name type="scientific">Elaeis guineensis var. tenera</name>
    <name type="common">Oil palm</name>
    <dbReference type="NCBI Taxonomy" id="51953"/>
    <lineage>
        <taxon>Eukaryota</taxon>
        <taxon>Viridiplantae</taxon>
        <taxon>Streptophyta</taxon>
        <taxon>Embryophyta</taxon>
        <taxon>Tracheophyta</taxon>
        <taxon>Spermatophyta</taxon>
        <taxon>Magnoliopsida</taxon>
        <taxon>Liliopsida</taxon>
        <taxon>Arecaceae</taxon>
        <taxon>Arecoideae</taxon>
        <taxon>Cocoseae</taxon>
        <taxon>Elaeidinae</taxon>
        <taxon>Elaeis</taxon>
    </lineage>
</organism>
<dbReference type="SUPFAM" id="SSF48403">
    <property type="entry name" value="Ankyrin repeat"/>
    <property type="match status" value="1"/>
</dbReference>
<evidence type="ECO:0000259" key="3">
    <source>
        <dbReference type="Pfam" id="PF13962"/>
    </source>
</evidence>
<evidence type="ECO:0000256" key="1">
    <source>
        <dbReference type="SAM" id="MobiDB-lite"/>
    </source>
</evidence>
<dbReference type="RefSeq" id="XP_010933492.1">
    <property type="nucleotide sequence ID" value="XM_010935190.2"/>
</dbReference>
<dbReference type="GO" id="GO:0016020">
    <property type="term" value="C:membrane"/>
    <property type="evidence" value="ECO:0007669"/>
    <property type="project" value="TreeGrafter"/>
</dbReference>
<keyword evidence="2" id="KW-1133">Transmembrane helix</keyword>
<dbReference type="AlphaFoldDB" id="A0A6I9RWD1"/>
<keyword evidence="2" id="KW-0472">Membrane</keyword>
<protein>
    <submittedName>
        <fullName evidence="5">Uncharacterized protein LOC105053871 isoform X1</fullName>
    </submittedName>
</protein>
<dbReference type="InterPro" id="IPR036770">
    <property type="entry name" value="Ankyrin_rpt-contain_sf"/>
</dbReference>
<dbReference type="KEGG" id="egu:105053871"/>
<evidence type="ECO:0000256" key="2">
    <source>
        <dbReference type="SAM" id="Phobius"/>
    </source>
</evidence>